<gene>
    <name evidence="7" type="ORF">H4075_20225</name>
</gene>
<dbReference type="PANTHER" id="PTHR37422">
    <property type="entry name" value="TEICHURONIC ACID BIOSYNTHESIS PROTEIN TUAE"/>
    <property type="match status" value="1"/>
</dbReference>
<dbReference type="Pfam" id="PF04932">
    <property type="entry name" value="Wzy_C"/>
    <property type="match status" value="1"/>
</dbReference>
<dbReference type="EMBL" id="CP060007">
    <property type="protein sequence ID" value="QNA44363.1"/>
    <property type="molecule type" value="Genomic_DNA"/>
</dbReference>
<feature type="transmembrane region" description="Helical" evidence="5">
    <location>
        <begin position="234"/>
        <end position="253"/>
    </location>
</feature>
<dbReference type="AlphaFoldDB" id="A0A7G5XFW0"/>
<evidence type="ECO:0000313" key="7">
    <source>
        <dbReference type="EMBL" id="QNA44363.1"/>
    </source>
</evidence>
<protein>
    <submittedName>
        <fullName evidence="7">O-antigen ligase family protein</fullName>
    </submittedName>
</protein>
<evidence type="ECO:0000313" key="8">
    <source>
        <dbReference type="Proteomes" id="UP000515344"/>
    </source>
</evidence>
<feature type="transmembrane region" description="Helical" evidence="5">
    <location>
        <begin position="59"/>
        <end position="77"/>
    </location>
</feature>
<evidence type="ECO:0000256" key="3">
    <source>
        <dbReference type="ARBA" id="ARBA00022989"/>
    </source>
</evidence>
<keyword evidence="2 5" id="KW-0812">Transmembrane</keyword>
<dbReference type="GO" id="GO:0016874">
    <property type="term" value="F:ligase activity"/>
    <property type="evidence" value="ECO:0007669"/>
    <property type="project" value="UniProtKB-KW"/>
</dbReference>
<feature type="transmembrane region" description="Helical" evidence="5">
    <location>
        <begin position="6"/>
        <end position="39"/>
    </location>
</feature>
<dbReference type="InterPro" id="IPR051533">
    <property type="entry name" value="WaaL-like"/>
</dbReference>
<keyword evidence="8" id="KW-1185">Reference proteome</keyword>
<proteinExistence type="predicted"/>
<dbReference type="GO" id="GO:0016020">
    <property type="term" value="C:membrane"/>
    <property type="evidence" value="ECO:0007669"/>
    <property type="project" value="UniProtKB-SubCell"/>
</dbReference>
<keyword evidence="4 5" id="KW-0472">Membrane</keyword>
<sequence>MATNRSTIHFYLFCTGILLMMVGFLLSRALLSIGMIMVIANGFLQSDLKERVEVFKKDYLLLGISCLFLLPFISGLWSNDQSAWLEMMQDMLPLLLLPFAMTIQKGFERKHFLFFALIWVSLLFAGSVWSAAHYVSDQENYQALYRISKTLPTPAENDHIRFSMAIVIALLLWLKLEEWESSFSRLIKWCCRVAAAWFVIYLHVLGAKTGLMGLYIVVLPLFIWQLYHTKRKQLATAALVAVFCLPVVSYYSIPTFRIRLQYVLFEQNNWQDKQFAGNFSDVNRLASIRSGWHVFQNNWLTGVGYGDIKEEAVKWYAANASEIPSSQQFLPLNQWMLSGSGAGIAAVLLFTLVVLLPFFKEHWQQNKQALAFVLFMDLVFFYESTINDQFGVFLYCFFILYWNLSIRPVKQ</sequence>
<keyword evidence="7" id="KW-0436">Ligase</keyword>
<keyword evidence="3 5" id="KW-1133">Transmembrane helix</keyword>
<feature type="domain" description="O-antigen ligase-related" evidence="6">
    <location>
        <begin position="194"/>
        <end position="318"/>
    </location>
</feature>
<comment type="subcellular location">
    <subcellularLocation>
        <location evidence="1">Membrane</location>
        <topology evidence="1">Multi-pass membrane protein</topology>
    </subcellularLocation>
</comment>
<dbReference type="PANTHER" id="PTHR37422:SF13">
    <property type="entry name" value="LIPOPOLYSACCHARIDE BIOSYNTHESIS PROTEIN PA4999-RELATED"/>
    <property type="match status" value="1"/>
</dbReference>
<evidence type="ECO:0000256" key="1">
    <source>
        <dbReference type="ARBA" id="ARBA00004141"/>
    </source>
</evidence>
<dbReference type="InterPro" id="IPR007016">
    <property type="entry name" value="O-antigen_ligase-rel_domated"/>
</dbReference>
<feature type="transmembrane region" description="Helical" evidence="5">
    <location>
        <begin position="159"/>
        <end position="174"/>
    </location>
</feature>
<name>A0A7G5XFW0_9BACT</name>
<accession>A0A7G5XFW0</accession>
<reference evidence="8" key="1">
    <citation type="submission" date="2020-08" db="EMBL/GenBank/DDBJ databases">
        <title>Lacibacter sp. S13-6-6 genome sequencing.</title>
        <authorList>
            <person name="Jin L."/>
        </authorList>
    </citation>
    <scope>NUCLEOTIDE SEQUENCE [LARGE SCALE GENOMIC DNA]</scope>
    <source>
        <strain evidence="8">S13-6-6</strain>
    </source>
</reference>
<dbReference type="RefSeq" id="WP_182802625.1">
    <property type="nucleotide sequence ID" value="NZ_CP060007.1"/>
</dbReference>
<dbReference type="KEGG" id="lacs:H4075_20225"/>
<feature type="transmembrane region" description="Helical" evidence="5">
    <location>
        <begin position="335"/>
        <end position="357"/>
    </location>
</feature>
<evidence type="ECO:0000259" key="6">
    <source>
        <dbReference type="Pfam" id="PF04932"/>
    </source>
</evidence>
<evidence type="ECO:0000256" key="5">
    <source>
        <dbReference type="SAM" id="Phobius"/>
    </source>
</evidence>
<evidence type="ECO:0000256" key="4">
    <source>
        <dbReference type="ARBA" id="ARBA00023136"/>
    </source>
</evidence>
<evidence type="ECO:0000256" key="2">
    <source>
        <dbReference type="ARBA" id="ARBA00022692"/>
    </source>
</evidence>
<feature type="transmembrane region" description="Helical" evidence="5">
    <location>
        <begin position="112"/>
        <end position="132"/>
    </location>
</feature>
<dbReference type="Proteomes" id="UP000515344">
    <property type="component" value="Chromosome"/>
</dbReference>
<organism evidence="7 8">
    <name type="scientific">Lacibacter sediminis</name>
    <dbReference type="NCBI Taxonomy" id="2760713"/>
    <lineage>
        <taxon>Bacteria</taxon>
        <taxon>Pseudomonadati</taxon>
        <taxon>Bacteroidota</taxon>
        <taxon>Chitinophagia</taxon>
        <taxon>Chitinophagales</taxon>
        <taxon>Chitinophagaceae</taxon>
        <taxon>Lacibacter</taxon>
    </lineage>
</organism>